<protein>
    <recommendedName>
        <fullName evidence="3">histidine kinase</fullName>
        <ecNumber evidence="3">2.7.13.3</ecNumber>
    </recommendedName>
</protein>
<keyword evidence="8 11" id="KW-1133">Transmembrane helix</keyword>
<evidence type="ECO:0000256" key="4">
    <source>
        <dbReference type="ARBA" id="ARBA00022553"/>
    </source>
</evidence>
<dbReference type="Proteomes" id="UP000242869">
    <property type="component" value="Unassembled WGS sequence"/>
</dbReference>
<dbReference type="SUPFAM" id="SSF55874">
    <property type="entry name" value="ATPase domain of HSP90 chaperone/DNA topoisomerase II/histidine kinase"/>
    <property type="match status" value="1"/>
</dbReference>
<dbReference type="InterPro" id="IPR003661">
    <property type="entry name" value="HisK_dim/P_dom"/>
</dbReference>
<evidence type="ECO:0000259" key="12">
    <source>
        <dbReference type="PROSITE" id="PS50109"/>
    </source>
</evidence>
<keyword evidence="5" id="KW-0808">Transferase</keyword>
<dbReference type="InterPro" id="IPR003594">
    <property type="entry name" value="HATPase_dom"/>
</dbReference>
<dbReference type="GO" id="GO:0000155">
    <property type="term" value="F:phosphorelay sensor kinase activity"/>
    <property type="evidence" value="ECO:0007669"/>
    <property type="project" value="InterPro"/>
</dbReference>
<name>A0A1I5AFG7_9NEIS</name>
<dbReference type="RefSeq" id="WP_091195080.1">
    <property type="nucleotide sequence ID" value="NZ_FOVE01000013.1"/>
</dbReference>
<evidence type="ECO:0000256" key="9">
    <source>
        <dbReference type="ARBA" id="ARBA00023012"/>
    </source>
</evidence>
<comment type="catalytic activity">
    <reaction evidence="1">
        <text>ATP + protein L-histidine = ADP + protein N-phospho-L-histidine.</text>
        <dbReference type="EC" id="2.7.13.3"/>
    </reaction>
</comment>
<evidence type="ECO:0000313" key="14">
    <source>
        <dbReference type="EMBL" id="SFN61187.1"/>
    </source>
</evidence>
<dbReference type="InterPro" id="IPR003660">
    <property type="entry name" value="HAMP_dom"/>
</dbReference>
<dbReference type="EC" id="2.7.13.3" evidence="3"/>
<dbReference type="Gene3D" id="1.10.287.130">
    <property type="match status" value="1"/>
</dbReference>
<dbReference type="Pfam" id="PF00512">
    <property type="entry name" value="HisKA"/>
    <property type="match status" value="1"/>
</dbReference>
<dbReference type="OrthoDB" id="9804645at2"/>
<feature type="domain" description="Histidine kinase" evidence="12">
    <location>
        <begin position="243"/>
        <end position="456"/>
    </location>
</feature>
<dbReference type="InterPro" id="IPR050428">
    <property type="entry name" value="TCS_sensor_his_kinase"/>
</dbReference>
<dbReference type="PRINTS" id="PR00344">
    <property type="entry name" value="BCTRLSENSOR"/>
</dbReference>
<dbReference type="SUPFAM" id="SSF158472">
    <property type="entry name" value="HAMP domain-like"/>
    <property type="match status" value="1"/>
</dbReference>
<dbReference type="CDD" id="cd00075">
    <property type="entry name" value="HATPase"/>
    <property type="match status" value="1"/>
</dbReference>
<dbReference type="CDD" id="cd00082">
    <property type="entry name" value="HisKA"/>
    <property type="match status" value="1"/>
</dbReference>
<keyword evidence="7 14" id="KW-0418">Kinase</keyword>
<evidence type="ECO:0000256" key="2">
    <source>
        <dbReference type="ARBA" id="ARBA00004141"/>
    </source>
</evidence>
<dbReference type="PANTHER" id="PTHR45436:SF15">
    <property type="entry name" value="SENSOR HISTIDINE KINASE CUSS"/>
    <property type="match status" value="1"/>
</dbReference>
<dbReference type="EMBL" id="FOVE01000013">
    <property type="protein sequence ID" value="SFN61187.1"/>
    <property type="molecule type" value="Genomic_DNA"/>
</dbReference>
<proteinExistence type="predicted"/>
<dbReference type="STRING" id="83765.SAMN05660284_01889"/>
<dbReference type="CDD" id="cd06225">
    <property type="entry name" value="HAMP"/>
    <property type="match status" value="1"/>
</dbReference>
<evidence type="ECO:0000256" key="3">
    <source>
        <dbReference type="ARBA" id="ARBA00012438"/>
    </source>
</evidence>
<feature type="domain" description="HAMP" evidence="13">
    <location>
        <begin position="180"/>
        <end position="235"/>
    </location>
</feature>
<keyword evidence="6 11" id="KW-0812">Transmembrane</keyword>
<dbReference type="Gene3D" id="3.30.565.10">
    <property type="entry name" value="Histidine kinase-like ATPase, C-terminal domain"/>
    <property type="match status" value="1"/>
</dbReference>
<evidence type="ECO:0000256" key="5">
    <source>
        <dbReference type="ARBA" id="ARBA00022679"/>
    </source>
</evidence>
<dbReference type="InterPro" id="IPR005467">
    <property type="entry name" value="His_kinase_dom"/>
</dbReference>
<dbReference type="PROSITE" id="PS50885">
    <property type="entry name" value="HAMP"/>
    <property type="match status" value="1"/>
</dbReference>
<evidence type="ECO:0000256" key="8">
    <source>
        <dbReference type="ARBA" id="ARBA00022989"/>
    </source>
</evidence>
<sequence length="460" mass="50265">MGRLFWKFFFFIWLAQLTATLGIGATFWWRDRNRDMQQAMIDASPPATISVELAAKTLQYEGVEALKPLLERDGRHPVLAIDAQGRELLNRPVDPATLARARQALASNSGSQAIREAQDTAGARFLLFVAREARPLPGMKPPPPGMPGPHPRPQDESFLPLIPATATLVASLIFAVLLAWYFAKPIRNLRTAFDALAKGNLGARVASAMGHRRDELNDLGKDFDQMASRLQSLVDGQRRLLHDVSHEMRSPLARLQVAIGLARLQPGKFEETMQRLERESERMDKLVGELLTLSRLEAGVGCARPEEVSMKQLVEDVVEDAHFEAEVLGKQVQAGQLADATITGQAELLHRALENVVRNAIRYTPQGGCVTVETRIDKAAGKLFLTVLDQGCGVAESELEAIFEPFNRGGKSAGADGHGLGLAIARRVLEAHGGSIRAFNRNEGGFGVEMALPLDMPAGR</sequence>
<dbReference type="InterPro" id="IPR004358">
    <property type="entry name" value="Sig_transdc_His_kin-like_C"/>
</dbReference>
<dbReference type="InterPro" id="IPR036097">
    <property type="entry name" value="HisK_dim/P_sf"/>
</dbReference>
<reference evidence="15" key="1">
    <citation type="submission" date="2016-10" db="EMBL/GenBank/DDBJ databases">
        <authorList>
            <person name="Varghese N."/>
            <person name="Submissions S."/>
        </authorList>
    </citation>
    <scope>NUCLEOTIDE SEQUENCE [LARGE SCALE GENOMIC DNA]</scope>
    <source>
        <strain evidence="15">DSM 6150</strain>
    </source>
</reference>
<dbReference type="AlphaFoldDB" id="A0A1I5AFG7"/>
<dbReference type="Pfam" id="PF02518">
    <property type="entry name" value="HATPase_c"/>
    <property type="match status" value="1"/>
</dbReference>
<dbReference type="SMART" id="SM00388">
    <property type="entry name" value="HisKA"/>
    <property type="match status" value="1"/>
</dbReference>
<dbReference type="Pfam" id="PF00672">
    <property type="entry name" value="HAMP"/>
    <property type="match status" value="1"/>
</dbReference>
<dbReference type="InterPro" id="IPR036890">
    <property type="entry name" value="HATPase_C_sf"/>
</dbReference>
<evidence type="ECO:0000256" key="10">
    <source>
        <dbReference type="ARBA" id="ARBA00023136"/>
    </source>
</evidence>
<keyword evidence="9" id="KW-0902">Two-component regulatory system</keyword>
<dbReference type="Gene3D" id="1.10.8.500">
    <property type="entry name" value="HAMP domain in histidine kinase"/>
    <property type="match status" value="1"/>
</dbReference>
<evidence type="ECO:0000256" key="7">
    <source>
        <dbReference type="ARBA" id="ARBA00022777"/>
    </source>
</evidence>
<evidence type="ECO:0000256" key="6">
    <source>
        <dbReference type="ARBA" id="ARBA00022692"/>
    </source>
</evidence>
<keyword evidence="15" id="KW-1185">Reference proteome</keyword>
<organism evidence="14 15">
    <name type="scientific">Formivibrio citricus</name>
    <dbReference type="NCBI Taxonomy" id="83765"/>
    <lineage>
        <taxon>Bacteria</taxon>
        <taxon>Pseudomonadati</taxon>
        <taxon>Pseudomonadota</taxon>
        <taxon>Betaproteobacteria</taxon>
        <taxon>Neisseriales</taxon>
        <taxon>Chitinibacteraceae</taxon>
        <taxon>Formivibrio</taxon>
    </lineage>
</organism>
<dbReference type="SMART" id="SM00304">
    <property type="entry name" value="HAMP"/>
    <property type="match status" value="1"/>
</dbReference>
<keyword evidence="10 11" id="KW-0472">Membrane</keyword>
<evidence type="ECO:0000313" key="15">
    <source>
        <dbReference type="Proteomes" id="UP000242869"/>
    </source>
</evidence>
<accession>A0A1I5AFG7</accession>
<evidence type="ECO:0000259" key="13">
    <source>
        <dbReference type="PROSITE" id="PS50885"/>
    </source>
</evidence>
<dbReference type="PROSITE" id="PS50109">
    <property type="entry name" value="HIS_KIN"/>
    <property type="match status" value="1"/>
</dbReference>
<dbReference type="PANTHER" id="PTHR45436">
    <property type="entry name" value="SENSOR HISTIDINE KINASE YKOH"/>
    <property type="match status" value="1"/>
</dbReference>
<evidence type="ECO:0000256" key="1">
    <source>
        <dbReference type="ARBA" id="ARBA00000085"/>
    </source>
</evidence>
<comment type="subcellular location">
    <subcellularLocation>
        <location evidence="2">Membrane</location>
        <topology evidence="2">Multi-pass membrane protein</topology>
    </subcellularLocation>
</comment>
<dbReference type="SMART" id="SM00387">
    <property type="entry name" value="HATPase_c"/>
    <property type="match status" value="1"/>
</dbReference>
<evidence type="ECO:0000256" key="11">
    <source>
        <dbReference type="SAM" id="Phobius"/>
    </source>
</evidence>
<keyword evidence="4" id="KW-0597">Phosphoprotein</keyword>
<gene>
    <name evidence="14" type="ORF">SAMN05660284_01889</name>
</gene>
<dbReference type="SUPFAM" id="SSF47384">
    <property type="entry name" value="Homodimeric domain of signal transducing histidine kinase"/>
    <property type="match status" value="1"/>
</dbReference>
<feature type="transmembrane region" description="Helical" evidence="11">
    <location>
        <begin position="161"/>
        <end position="183"/>
    </location>
</feature>
<dbReference type="GO" id="GO:0005886">
    <property type="term" value="C:plasma membrane"/>
    <property type="evidence" value="ECO:0007669"/>
    <property type="project" value="TreeGrafter"/>
</dbReference>